<dbReference type="EMBL" id="VDCQ01000025">
    <property type="protein sequence ID" value="TNJ64776.1"/>
    <property type="molecule type" value="Genomic_DNA"/>
</dbReference>
<keyword evidence="4" id="KW-1185">Reference proteome</keyword>
<feature type="transmembrane region" description="Helical" evidence="2">
    <location>
        <begin position="112"/>
        <end position="133"/>
    </location>
</feature>
<feature type="transmembrane region" description="Helical" evidence="2">
    <location>
        <begin position="169"/>
        <end position="184"/>
    </location>
</feature>
<proteinExistence type="predicted"/>
<keyword evidence="2" id="KW-0472">Membrane</keyword>
<name>A0A5C4T7K5_9BACL</name>
<dbReference type="AlphaFoldDB" id="A0A5C4T7K5"/>
<gene>
    <name evidence="3" type="ORF">FE784_18165</name>
</gene>
<protein>
    <submittedName>
        <fullName evidence="3">M1 family metallopeptidase</fullName>
    </submittedName>
</protein>
<feature type="transmembrane region" description="Helical" evidence="2">
    <location>
        <begin position="57"/>
        <end position="76"/>
    </location>
</feature>
<sequence length="689" mass="77448">MAKLMAVFRHEWTLLWRGKAAPVLLCAFAAFWLFTIIRYEADPNGRGLRGDVFYNQLYPVSMAVMLMCSLTAAHRIEKERAGGMQPMSLSWNVSNGAWLGGKWLALQAYGQLFTLVGAVAQLGWFAAAGSASLRQWPVHLAFTSLQLGCGMVFMISLGFTVAIMLRGRFVYLLLPLLWMCPLFIENEGHTGTPALETIWRWFSPYGLTGYKLFPFRNVWEIPHLQPVIQHQLPLAIASLGLFVLGVAAFERSRNGPRETLTYRLATFIAGTVSVIVLSAGFAGFAGRIDGQREQIDHYSTQGLSHEKLYENEVPDTDFVPDRYDLTIRFPGQDTLAATAVVTVRQQRSESSSDVYFTLNRSIRVVSVETDRPATWSRDGDIVAIRTEQPILRGETMKLTFVYEGEIDEYREEGLLKYSFASKTMLNLPKSVAWYPLIGKRQLIRAADHNNTAIGHIAVNGIYVEPAPATYRVSLEDGAYSDAVMPIVRTSPGRYEGTSGYGLFLAAGVIAEKDVEGVRVVDHPDMLAATTEEVRRTLERQKFIESWLGEKADIPSLWTTIFTSQEGDWLFDGSDVRWAYMDVNAPRVEGGDDLADMVNWLVSWCYGKRFDIDYVMRFDRFESFYLRLQGRQPAGKQSRLLELIAEEERQGGDHLERMAGTLYKAFKSAEPPNSFDPVETWQRIGKGGAS</sequence>
<accession>A0A5C4T7K5</accession>
<dbReference type="RefSeq" id="WP_139603650.1">
    <property type="nucleotide sequence ID" value="NZ_VDCQ01000025.1"/>
</dbReference>
<dbReference type="OrthoDB" id="2786532at2"/>
<reference evidence="3 4" key="1">
    <citation type="submission" date="2019-05" db="EMBL/GenBank/DDBJ databases">
        <title>We sequenced the genome of Paenibacillus hemerocallicola KCTC 33185 for further insight into its adaptation and study the phylogeny of Paenibacillus.</title>
        <authorList>
            <person name="Narsing Rao M.P."/>
        </authorList>
    </citation>
    <scope>NUCLEOTIDE SEQUENCE [LARGE SCALE GENOMIC DNA]</scope>
    <source>
        <strain evidence="3 4">KCTC 33185</strain>
    </source>
</reference>
<comment type="caution">
    <text evidence="3">The sequence shown here is derived from an EMBL/GenBank/DDBJ whole genome shotgun (WGS) entry which is preliminary data.</text>
</comment>
<feature type="transmembrane region" description="Helical" evidence="2">
    <location>
        <begin position="232"/>
        <end position="249"/>
    </location>
</feature>
<keyword evidence="2" id="KW-0812">Transmembrane</keyword>
<feature type="region of interest" description="Disordered" evidence="1">
    <location>
        <begin position="669"/>
        <end position="689"/>
    </location>
</feature>
<keyword evidence="2" id="KW-1133">Transmembrane helix</keyword>
<dbReference type="Proteomes" id="UP000307943">
    <property type="component" value="Unassembled WGS sequence"/>
</dbReference>
<evidence type="ECO:0000313" key="4">
    <source>
        <dbReference type="Proteomes" id="UP000307943"/>
    </source>
</evidence>
<evidence type="ECO:0000313" key="3">
    <source>
        <dbReference type="EMBL" id="TNJ64776.1"/>
    </source>
</evidence>
<evidence type="ECO:0000256" key="1">
    <source>
        <dbReference type="SAM" id="MobiDB-lite"/>
    </source>
</evidence>
<feature type="transmembrane region" description="Helical" evidence="2">
    <location>
        <begin position="139"/>
        <end position="162"/>
    </location>
</feature>
<feature type="transmembrane region" description="Helical" evidence="2">
    <location>
        <begin position="261"/>
        <end position="285"/>
    </location>
</feature>
<evidence type="ECO:0000256" key="2">
    <source>
        <dbReference type="SAM" id="Phobius"/>
    </source>
</evidence>
<organism evidence="3 4">
    <name type="scientific">Paenibacillus hemerocallicola</name>
    <dbReference type="NCBI Taxonomy" id="1172614"/>
    <lineage>
        <taxon>Bacteria</taxon>
        <taxon>Bacillati</taxon>
        <taxon>Bacillota</taxon>
        <taxon>Bacilli</taxon>
        <taxon>Bacillales</taxon>
        <taxon>Paenibacillaceae</taxon>
        <taxon>Paenibacillus</taxon>
    </lineage>
</organism>
<feature type="transmembrane region" description="Helical" evidence="2">
    <location>
        <begin position="20"/>
        <end position="37"/>
    </location>
</feature>